<protein>
    <submittedName>
        <fullName evidence="1">Uncharacterized protein</fullName>
    </submittedName>
</protein>
<evidence type="ECO:0000313" key="2">
    <source>
        <dbReference type="Proteomes" id="UP000190675"/>
    </source>
</evidence>
<reference evidence="1 2" key="1">
    <citation type="submission" date="2016-11" db="EMBL/GenBank/DDBJ databases">
        <authorList>
            <person name="Jaros S."/>
            <person name="Januszkiewicz K."/>
            <person name="Wedrychowicz H."/>
        </authorList>
    </citation>
    <scope>NUCLEOTIDE SEQUENCE [LARGE SCALE GENOMIC DNA]</scope>
    <source>
        <strain evidence="1 2">GAS242</strain>
    </source>
</reference>
<proteinExistence type="predicted"/>
<name>A0A1M5HEW9_9BRAD</name>
<sequence>MAKASTWMPRYLTVPDHKLDLLGPTSVRLSMVSLRGMAYA</sequence>
<dbReference type="EMBL" id="LT670818">
    <property type="protein sequence ID" value="SHG14529.1"/>
    <property type="molecule type" value="Genomic_DNA"/>
</dbReference>
<dbReference type="Proteomes" id="UP000190675">
    <property type="component" value="Chromosome I"/>
</dbReference>
<evidence type="ECO:0000313" key="1">
    <source>
        <dbReference type="EMBL" id="SHG14529.1"/>
    </source>
</evidence>
<organism evidence="1 2">
    <name type="scientific">Bradyrhizobium erythrophlei</name>
    <dbReference type="NCBI Taxonomy" id="1437360"/>
    <lineage>
        <taxon>Bacteria</taxon>
        <taxon>Pseudomonadati</taxon>
        <taxon>Pseudomonadota</taxon>
        <taxon>Alphaproteobacteria</taxon>
        <taxon>Hyphomicrobiales</taxon>
        <taxon>Nitrobacteraceae</taxon>
        <taxon>Bradyrhizobium</taxon>
    </lineage>
</organism>
<accession>A0A1M5HEW9</accession>
<dbReference type="AlphaFoldDB" id="A0A1M5HEW9"/>
<gene>
    <name evidence="1" type="ORF">SAMN05444169_0784</name>
</gene>